<dbReference type="Proteomes" id="UP001347796">
    <property type="component" value="Unassembled WGS sequence"/>
</dbReference>
<dbReference type="PANTHER" id="PTHR46601:SF2">
    <property type="entry name" value="UBIQUITIN-LIKE PROTEASE FAMILY PROFILE DOMAIN-CONTAINING PROTEIN"/>
    <property type="match status" value="1"/>
</dbReference>
<dbReference type="EMBL" id="JAZGQO010000010">
    <property type="protein sequence ID" value="KAK6177166.1"/>
    <property type="molecule type" value="Genomic_DNA"/>
</dbReference>
<sequence length="173" mass="19986">MTSFWNDILCDSKDVNVDCWKGVCDKCGNGQLLLFDGDDCKDVVWDEWESDENKYLRIVHKSGCLGKLKELIMNDLPEFREHVRIKMIQSESFDEEREITDGSVLQMDFAMAYSCEYQDESQSALWGRKNVNLFTMALFDKHDTCRSFLGVTGNDKTSTTKISQTWTTEFSVL</sequence>
<comment type="caution">
    <text evidence="1">The sequence shown here is derived from an EMBL/GenBank/DDBJ whole genome shotgun (WGS) entry which is preliminary data.</text>
</comment>
<protein>
    <submittedName>
        <fullName evidence="1">Uncharacterized protein</fullName>
    </submittedName>
</protein>
<name>A0AAN8JFG8_PATCE</name>
<reference evidence="1 2" key="1">
    <citation type="submission" date="2024-01" db="EMBL/GenBank/DDBJ databases">
        <title>The genome of the rayed Mediterranean limpet Patella caerulea (Linnaeus, 1758).</title>
        <authorList>
            <person name="Anh-Thu Weber A."/>
            <person name="Halstead-Nussloch G."/>
        </authorList>
    </citation>
    <scope>NUCLEOTIDE SEQUENCE [LARGE SCALE GENOMIC DNA]</scope>
    <source>
        <strain evidence="1">AATW-2023a</strain>
        <tissue evidence="1">Whole specimen</tissue>
    </source>
</reference>
<evidence type="ECO:0000313" key="2">
    <source>
        <dbReference type="Proteomes" id="UP001347796"/>
    </source>
</evidence>
<organism evidence="1 2">
    <name type="scientific">Patella caerulea</name>
    <name type="common">Rayed Mediterranean limpet</name>
    <dbReference type="NCBI Taxonomy" id="87958"/>
    <lineage>
        <taxon>Eukaryota</taxon>
        <taxon>Metazoa</taxon>
        <taxon>Spiralia</taxon>
        <taxon>Lophotrochozoa</taxon>
        <taxon>Mollusca</taxon>
        <taxon>Gastropoda</taxon>
        <taxon>Patellogastropoda</taxon>
        <taxon>Patelloidea</taxon>
        <taxon>Patellidae</taxon>
        <taxon>Patella</taxon>
    </lineage>
</organism>
<dbReference type="PANTHER" id="PTHR46601">
    <property type="entry name" value="ULP_PROTEASE DOMAIN-CONTAINING PROTEIN"/>
    <property type="match status" value="1"/>
</dbReference>
<evidence type="ECO:0000313" key="1">
    <source>
        <dbReference type="EMBL" id="KAK6177166.1"/>
    </source>
</evidence>
<keyword evidence="2" id="KW-1185">Reference proteome</keyword>
<accession>A0AAN8JFG8</accession>
<gene>
    <name evidence="1" type="ORF">SNE40_015323</name>
</gene>
<proteinExistence type="predicted"/>
<dbReference type="AlphaFoldDB" id="A0AAN8JFG8"/>